<evidence type="ECO:0000256" key="2">
    <source>
        <dbReference type="ARBA" id="ARBA00022679"/>
    </source>
</evidence>
<evidence type="ECO:0000256" key="8">
    <source>
        <dbReference type="ARBA" id="ARBA00023315"/>
    </source>
</evidence>
<evidence type="ECO:0000256" key="6">
    <source>
        <dbReference type="ARBA" id="ARBA00023139"/>
    </source>
</evidence>
<dbReference type="PROSITE" id="PS50216">
    <property type="entry name" value="DHHC"/>
    <property type="match status" value="1"/>
</dbReference>
<name>A0A1X2HM09_SYNRA</name>
<dbReference type="EC" id="2.3.1.225" evidence="10"/>
<accession>A0A1X2HM09</accession>
<dbReference type="InterPro" id="IPR001594">
    <property type="entry name" value="Palmitoyltrfase_DHHC"/>
</dbReference>
<evidence type="ECO:0000313" key="13">
    <source>
        <dbReference type="Proteomes" id="UP000242180"/>
    </source>
</evidence>
<comment type="similarity">
    <text evidence="10">Belongs to the DHHC palmitoyltransferase family.</text>
</comment>
<sequence>MDLRTMEPTSVSVRNIPNRPRVSVSRSDGLPRYCEVCRCSKPDRTHHCKDCNACVLKMDHHCPWIGGCVGHYNYKFFYLFTLYTMLYAIWTFSSGLPLIVQALVYRDIELDPEWVVLIVLAFLFGALLIGFVGAHTYYILKNETTIEHISQRPTEVRVDFDESGHNYEVVTMHYNEKLWDVGYVLNWRAVMGRNPWTWFVPLTGALGNGCSFPFNEAVYNKIVERAKHQRDSLEPSAAHFNLQR</sequence>
<keyword evidence="6" id="KW-0564">Palmitate</keyword>
<keyword evidence="8 10" id="KW-0012">Acyltransferase</keyword>
<evidence type="ECO:0000256" key="7">
    <source>
        <dbReference type="ARBA" id="ARBA00023288"/>
    </source>
</evidence>
<dbReference type="FunCoup" id="A0A1X2HM09">
    <property type="interactions" value="230"/>
</dbReference>
<protein>
    <recommendedName>
        <fullName evidence="10">Palmitoyltransferase</fullName>
        <ecNumber evidence="10">2.3.1.225</ecNumber>
    </recommendedName>
</protein>
<comment type="caution">
    <text evidence="12">The sequence shown here is derived from an EMBL/GenBank/DDBJ whole genome shotgun (WGS) entry which is preliminary data.</text>
</comment>
<evidence type="ECO:0000256" key="4">
    <source>
        <dbReference type="ARBA" id="ARBA00022989"/>
    </source>
</evidence>
<dbReference type="OrthoDB" id="9909019at2759"/>
<gene>
    <name evidence="12" type="ORF">BCR43DRAFT_485228</name>
</gene>
<dbReference type="EMBL" id="MCGN01000002">
    <property type="protein sequence ID" value="ORZ00445.1"/>
    <property type="molecule type" value="Genomic_DNA"/>
</dbReference>
<evidence type="ECO:0000256" key="3">
    <source>
        <dbReference type="ARBA" id="ARBA00022692"/>
    </source>
</evidence>
<keyword evidence="4 10" id="KW-1133">Transmembrane helix</keyword>
<dbReference type="GO" id="GO:0016020">
    <property type="term" value="C:membrane"/>
    <property type="evidence" value="ECO:0007669"/>
    <property type="project" value="UniProtKB-SubCell"/>
</dbReference>
<keyword evidence="2 10" id="KW-0808">Transferase</keyword>
<evidence type="ECO:0000313" key="12">
    <source>
        <dbReference type="EMBL" id="ORZ00445.1"/>
    </source>
</evidence>
<feature type="domain" description="Palmitoyltransferase DHHC" evidence="11">
    <location>
        <begin position="31"/>
        <end position="151"/>
    </location>
</feature>
<evidence type="ECO:0000256" key="10">
    <source>
        <dbReference type="RuleBase" id="RU079119"/>
    </source>
</evidence>
<comment type="catalytic activity">
    <reaction evidence="9 10">
        <text>L-cysteinyl-[protein] + hexadecanoyl-CoA = S-hexadecanoyl-L-cysteinyl-[protein] + CoA</text>
        <dbReference type="Rhea" id="RHEA:36683"/>
        <dbReference type="Rhea" id="RHEA-COMP:10131"/>
        <dbReference type="Rhea" id="RHEA-COMP:11032"/>
        <dbReference type="ChEBI" id="CHEBI:29950"/>
        <dbReference type="ChEBI" id="CHEBI:57287"/>
        <dbReference type="ChEBI" id="CHEBI:57379"/>
        <dbReference type="ChEBI" id="CHEBI:74151"/>
        <dbReference type="EC" id="2.3.1.225"/>
    </reaction>
</comment>
<comment type="subcellular location">
    <subcellularLocation>
        <location evidence="1">Membrane</location>
        <topology evidence="1">Multi-pass membrane protein</topology>
    </subcellularLocation>
</comment>
<keyword evidence="3 10" id="KW-0812">Transmembrane</keyword>
<dbReference type="InterPro" id="IPR039859">
    <property type="entry name" value="PFA4/ZDH16/20/ERF2-like"/>
</dbReference>
<dbReference type="AlphaFoldDB" id="A0A1X2HM09"/>
<feature type="transmembrane region" description="Helical" evidence="10">
    <location>
        <begin position="76"/>
        <end position="102"/>
    </location>
</feature>
<organism evidence="12 13">
    <name type="scientific">Syncephalastrum racemosum</name>
    <name type="common">Filamentous fungus</name>
    <dbReference type="NCBI Taxonomy" id="13706"/>
    <lineage>
        <taxon>Eukaryota</taxon>
        <taxon>Fungi</taxon>
        <taxon>Fungi incertae sedis</taxon>
        <taxon>Mucoromycota</taxon>
        <taxon>Mucoromycotina</taxon>
        <taxon>Mucoromycetes</taxon>
        <taxon>Mucorales</taxon>
        <taxon>Syncephalastraceae</taxon>
        <taxon>Syncephalastrum</taxon>
    </lineage>
</organism>
<evidence type="ECO:0000256" key="1">
    <source>
        <dbReference type="ARBA" id="ARBA00004141"/>
    </source>
</evidence>
<keyword evidence="5 10" id="KW-0472">Membrane</keyword>
<keyword evidence="7" id="KW-0449">Lipoprotein</keyword>
<comment type="domain">
    <text evidence="10">The DHHC domain is required for palmitoyltransferase activity.</text>
</comment>
<dbReference type="OMA" id="CFTKMDH"/>
<reference evidence="12 13" key="1">
    <citation type="submission" date="2016-07" db="EMBL/GenBank/DDBJ databases">
        <title>Pervasive Adenine N6-methylation of Active Genes in Fungi.</title>
        <authorList>
            <consortium name="DOE Joint Genome Institute"/>
            <person name="Mondo S.J."/>
            <person name="Dannebaum R.O."/>
            <person name="Kuo R.C."/>
            <person name="Labutti K."/>
            <person name="Haridas S."/>
            <person name="Kuo A."/>
            <person name="Salamov A."/>
            <person name="Ahrendt S.R."/>
            <person name="Lipzen A."/>
            <person name="Sullivan W."/>
            <person name="Andreopoulos W.B."/>
            <person name="Clum A."/>
            <person name="Lindquist E."/>
            <person name="Daum C."/>
            <person name="Ramamoorthy G.K."/>
            <person name="Gryganskyi A."/>
            <person name="Culley D."/>
            <person name="Magnuson J.K."/>
            <person name="James T.Y."/>
            <person name="O'Malley M.A."/>
            <person name="Stajich J.E."/>
            <person name="Spatafora J.W."/>
            <person name="Visel A."/>
            <person name="Grigoriev I.V."/>
        </authorList>
    </citation>
    <scope>NUCLEOTIDE SEQUENCE [LARGE SCALE GENOMIC DNA]</scope>
    <source>
        <strain evidence="12 13">NRRL 2496</strain>
    </source>
</reference>
<keyword evidence="13" id="KW-1185">Reference proteome</keyword>
<evidence type="ECO:0000259" key="11">
    <source>
        <dbReference type="Pfam" id="PF01529"/>
    </source>
</evidence>
<dbReference type="InParanoid" id="A0A1X2HM09"/>
<evidence type="ECO:0000256" key="9">
    <source>
        <dbReference type="ARBA" id="ARBA00048048"/>
    </source>
</evidence>
<feature type="transmembrane region" description="Helical" evidence="10">
    <location>
        <begin position="114"/>
        <end position="140"/>
    </location>
</feature>
<evidence type="ECO:0000256" key="5">
    <source>
        <dbReference type="ARBA" id="ARBA00023136"/>
    </source>
</evidence>
<dbReference type="GO" id="GO:0019706">
    <property type="term" value="F:protein-cysteine S-palmitoyltransferase activity"/>
    <property type="evidence" value="ECO:0007669"/>
    <property type="project" value="UniProtKB-EC"/>
</dbReference>
<dbReference type="STRING" id="13706.A0A1X2HM09"/>
<proteinExistence type="inferred from homology"/>
<dbReference type="Pfam" id="PF01529">
    <property type="entry name" value="DHHC"/>
    <property type="match status" value="1"/>
</dbReference>
<dbReference type="PANTHER" id="PTHR12246">
    <property type="entry name" value="PALMITOYLTRANSFERASE ZDHHC16"/>
    <property type="match status" value="1"/>
</dbReference>
<dbReference type="Proteomes" id="UP000242180">
    <property type="component" value="Unassembled WGS sequence"/>
</dbReference>